<name>A0A921LE00_9FIRM</name>
<dbReference type="SUPFAM" id="SSF52980">
    <property type="entry name" value="Restriction endonuclease-like"/>
    <property type="match status" value="2"/>
</dbReference>
<gene>
    <name evidence="4" type="ORF">K8V82_02870</name>
</gene>
<dbReference type="InterPro" id="IPR037057">
    <property type="entry name" value="DNA_rep_MutH/T2_RE_sf"/>
</dbReference>
<evidence type="ECO:0000256" key="3">
    <source>
        <dbReference type="ARBA" id="ARBA00022801"/>
    </source>
</evidence>
<dbReference type="Gene3D" id="3.40.600.10">
    <property type="entry name" value="DNA mismatch repair MutH/Restriction endonuclease, type II"/>
    <property type="match status" value="2"/>
</dbReference>
<dbReference type="GO" id="GO:0004519">
    <property type="term" value="F:endonuclease activity"/>
    <property type="evidence" value="ECO:0007669"/>
    <property type="project" value="UniProtKB-KW"/>
</dbReference>
<feature type="non-terminal residue" evidence="4">
    <location>
        <position position="1"/>
    </location>
</feature>
<dbReference type="GO" id="GO:0003677">
    <property type="term" value="F:DNA binding"/>
    <property type="evidence" value="ECO:0007669"/>
    <property type="project" value="InterPro"/>
</dbReference>
<proteinExistence type="predicted"/>
<reference evidence="4" key="1">
    <citation type="journal article" date="2021" name="PeerJ">
        <title>Extensive microbial diversity within the chicken gut microbiome revealed by metagenomics and culture.</title>
        <authorList>
            <person name="Gilroy R."/>
            <person name="Ravi A."/>
            <person name="Getino M."/>
            <person name="Pursley I."/>
            <person name="Horton D.L."/>
            <person name="Alikhan N.F."/>
            <person name="Baker D."/>
            <person name="Gharbi K."/>
            <person name="Hall N."/>
            <person name="Watson M."/>
            <person name="Adriaenssens E.M."/>
            <person name="Foster-Nyarko E."/>
            <person name="Jarju S."/>
            <person name="Secka A."/>
            <person name="Antonio M."/>
            <person name="Oren A."/>
            <person name="Chaudhuri R.R."/>
            <person name="La Ragione R."/>
            <person name="Hildebrand F."/>
            <person name="Pallen M.J."/>
        </authorList>
    </citation>
    <scope>NUCLEOTIDE SEQUENCE</scope>
    <source>
        <strain evidence="4">ChiSjej5B23-16112</strain>
    </source>
</reference>
<reference evidence="4" key="2">
    <citation type="submission" date="2021-09" db="EMBL/GenBank/DDBJ databases">
        <authorList>
            <person name="Gilroy R."/>
        </authorList>
    </citation>
    <scope>NUCLEOTIDE SEQUENCE</scope>
    <source>
        <strain evidence="4">ChiSjej5B23-16112</strain>
    </source>
</reference>
<evidence type="ECO:0000256" key="1">
    <source>
        <dbReference type="ARBA" id="ARBA00022722"/>
    </source>
</evidence>
<dbReference type="EMBL" id="DYVY01000048">
    <property type="protein sequence ID" value="HJF93713.1"/>
    <property type="molecule type" value="Genomic_DNA"/>
</dbReference>
<dbReference type="Proteomes" id="UP000769156">
    <property type="component" value="Unassembled WGS sequence"/>
</dbReference>
<dbReference type="NCBIfam" id="NF040973">
    <property type="entry name" value="restrict_Sau3AI"/>
    <property type="match status" value="1"/>
</dbReference>
<keyword evidence="3" id="KW-0378">Hydrolase</keyword>
<comment type="caution">
    <text evidence="4">The sequence shown here is derived from an EMBL/GenBank/DDBJ whole genome shotgun (WGS) entry which is preliminary data.</text>
</comment>
<keyword evidence="2 4" id="KW-0255">Endonuclease</keyword>
<accession>A0A921LE00</accession>
<protein>
    <submittedName>
        <fullName evidence="4">Restriction endonuclease</fullName>
    </submittedName>
</protein>
<keyword evidence="1" id="KW-0540">Nuclease</keyword>
<dbReference type="InterPro" id="IPR011335">
    <property type="entry name" value="Restrct_endonuc-II-like"/>
</dbReference>
<organism evidence="4 5">
    <name type="scientific">Lachnoclostridium phocaeense</name>
    <dbReference type="NCBI Taxonomy" id="1871021"/>
    <lineage>
        <taxon>Bacteria</taxon>
        <taxon>Bacillati</taxon>
        <taxon>Bacillota</taxon>
        <taxon>Clostridia</taxon>
        <taxon>Lachnospirales</taxon>
        <taxon>Lachnospiraceae</taxon>
    </lineage>
</organism>
<evidence type="ECO:0000313" key="5">
    <source>
        <dbReference type="Proteomes" id="UP000769156"/>
    </source>
</evidence>
<evidence type="ECO:0000256" key="2">
    <source>
        <dbReference type="ARBA" id="ARBA00022759"/>
    </source>
</evidence>
<dbReference type="GO" id="GO:0016787">
    <property type="term" value="F:hydrolase activity"/>
    <property type="evidence" value="ECO:0007669"/>
    <property type="project" value="UniProtKB-KW"/>
</dbReference>
<dbReference type="AlphaFoldDB" id="A0A921LE00"/>
<evidence type="ECO:0000313" key="4">
    <source>
        <dbReference type="EMBL" id="HJF93713.1"/>
    </source>
</evidence>
<sequence>TPPADDLSIIIEDYKKIIGKIEAGKAHELSESDTLYLGACTKGSTAAKSMRPQYYGEHTPAKKRNFCFKRNYMDYVLHKYILRDAVPCEKIITDREALKTRTFEDIITGKILHYVGKTDRQLCMLFNREYNNNKSQWSDLAYRMLGIKGNHAEEFVKANIVVKSIRLEENGAMRESMSFPPFKFIELADQKWEDSDVYEYFSETKFLFVVYRRQGEEYVLKGARLWNMPAADLDGTVREGWEEVQRIIKEGVRFTVNPDGRISNDLPGKKDNRIIHIRPHAAKSAYRLNNGIIRGNVERDANPLPDGQWMTTQSFWINNSYILEQLLF</sequence>
<dbReference type="CDD" id="cd22355">
    <property type="entry name" value="Sau3AI_C"/>
    <property type="match status" value="1"/>
</dbReference>